<evidence type="ECO:0000313" key="1">
    <source>
        <dbReference type="EMBL" id="KAF4366570.1"/>
    </source>
</evidence>
<organism evidence="1 2">
    <name type="scientific">Cannabis sativa</name>
    <name type="common">Hemp</name>
    <name type="synonym">Marijuana</name>
    <dbReference type="NCBI Taxonomy" id="3483"/>
    <lineage>
        <taxon>Eukaryota</taxon>
        <taxon>Viridiplantae</taxon>
        <taxon>Streptophyta</taxon>
        <taxon>Embryophyta</taxon>
        <taxon>Tracheophyta</taxon>
        <taxon>Spermatophyta</taxon>
        <taxon>Magnoliopsida</taxon>
        <taxon>eudicotyledons</taxon>
        <taxon>Gunneridae</taxon>
        <taxon>Pentapetalae</taxon>
        <taxon>rosids</taxon>
        <taxon>fabids</taxon>
        <taxon>Rosales</taxon>
        <taxon>Cannabaceae</taxon>
        <taxon>Cannabis</taxon>
    </lineage>
</organism>
<proteinExistence type="predicted"/>
<name>A0A7J6F9Y4_CANSA</name>
<reference evidence="1 2" key="1">
    <citation type="journal article" date="2020" name="bioRxiv">
        <title>Sequence and annotation of 42 cannabis genomes reveals extensive copy number variation in cannabinoid synthesis and pathogen resistance genes.</title>
        <authorList>
            <person name="Mckernan K.J."/>
            <person name="Helbert Y."/>
            <person name="Kane L.T."/>
            <person name="Ebling H."/>
            <person name="Zhang L."/>
            <person name="Liu B."/>
            <person name="Eaton Z."/>
            <person name="Mclaughlin S."/>
            <person name="Kingan S."/>
            <person name="Baybayan P."/>
            <person name="Concepcion G."/>
            <person name="Jordan M."/>
            <person name="Riva A."/>
            <person name="Barbazuk W."/>
            <person name="Harkins T."/>
        </authorList>
    </citation>
    <scope>NUCLEOTIDE SEQUENCE [LARGE SCALE GENOMIC DNA]</scope>
    <source>
        <strain evidence="2">cv. Jamaican Lion 4</strain>
        <tissue evidence="1">Leaf</tissue>
    </source>
</reference>
<dbReference type="EMBL" id="JAATIP010000149">
    <property type="protein sequence ID" value="KAF4366570.1"/>
    <property type="molecule type" value="Genomic_DNA"/>
</dbReference>
<evidence type="ECO:0000313" key="2">
    <source>
        <dbReference type="Proteomes" id="UP000525078"/>
    </source>
</evidence>
<protein>
    <submittedName>
        <fullName evidence="1">Uncharacterized protein</fullName>
    </submittedName>
</protein>
<dbReference type="AlphaFoldDB" id="A0A7J6F9Y4"/>
<dbReference type="Proteomes" id="UP000525078">
    <property type="component" value="Unassembled WGS sequence"/>
</dbReference>
<accession>A0A7J6F9Y4</accession>
<sequence>MNHSYYGALRRPKIIHGFEEHLATLKRLVVRQKSDKDDEFKAIDIVETKVIGKTSLCAVVFDNKKVKKRFLPRVLVSMPTPSDEMQKEPQETDSQTDLILARSGRRELASKSLWRNSDSDENYRDLDLGINDHDWKTNNYRTTHALGSIPVIPLEKLGCNMRTESRLQESILLKEIESQFQSIGNTVGNSRAVIAYGF</sequence>
<comment type="caution">
    <text evidence="1">The sequence shown here is derived from an EMBL/GenBank/DDBJ whole genome shotgun (WGS) entry which is preliminary data.</text>
</comment>
<gene>
    <name evidence="1" type="ORF">F8388_004234</name>
</gene>